<dbReference type="Proteomes" id="UP000460561">
    <property type="component" value="Unassembled WGS sequence"/>
</dbReference>
<name>A0A845A5N2_9SPHN</name>
<keyword evidence="5" id="KW-0697">Rotamase</keyword>
<evidence type="ECO:0000256" key="2">
    <source>
        <dbReference type="ARBA" id="ARBA00022729"/>
    </source>
</evidence>
<dbReference type="OrthoDB" id="9791746at2"/>
<feature type="domain" description="PpiC" evidence="6">
    <location>
        <begin position="221"/>
        <end position="319"/>
    </location>
</feature>
<sequence length="471" mass="51618">MHKAADKTGALAGAAYGNERVIKKSKNLWKVGHVAVIAALCAGIVPAQAQDSVDSAEDSFNIPQNVTMLGKSNPNVRRATAIVNGTVITGTDVDQRVALIVAANEQKISPEEEQRLRLQVLRNLIDETLEIQEAKAQDMAVTSDEVDQTYNRLATQRFNRTDAEMTTYLKSIGSSPASLKRQIEGELAWDRLQSRNVEPFINVSSEEVDDLYNRLQASRGSEEYRLGEIYLSATPANKQEVFNNARQIVEQLQKGGSFVGYARQYSEASTAAVGGDLGWIHLEQLQNPELEAVAKNLTPGQLVGPIEIPGGFSILYLIDKRQVGMADPRDAVMSLKQISITLPKSSTQAQAKAKVDAFAKEVKAIRGCGEADAAAAKMGADIVTNDQIRIRSLPEALQQALLQLNVGEATPPFGSVEEGVRVLMLCGRDDPQVDSGPTRDQLMSQMESERVNRRAQRYLRDLRRDAVIEYN</sequence>
<dbReference type="PANTHER" id="PTHR47637">
    <property type="entry name" value="CHAPERONE SURA"/>
    <property type="match status" value="1"/>
</dbReference>
<dbReference type="InterPro" id="IPR027304">
    <property type="entry name" value="Trigger_fact/SurA_dom_sf"/>
</dbReference>
<dbReference type="GO" id="GO:0003755">
    <property type="term" value="F:peptidyl-prolyl cis-trans isomerase activity"/>
    <property type="evidence" value="ECO:0007669"/>
    <property type="project" value="UniProtKB-KW"/>
</dbReference>
<proteinExistence type="predicted"/>
<keyword evidence="8" id="KW-1185">Reference proteome</keyword>
<dbReference type="Pfam" id="PF13624">
    <property type="entry name" value="SurA_N_3"/>
    <property type="match status" value="1"/>
</dbReference>
<accession>A0A845A5N2</accession>
<evidence type="ECO:0000313" key="8">
    <source>
        <dbReference type="Proteomes" id="UP000460561"/>
    </source>
</evidence>
<dbReference type="Gene3D" id="3.10.50.40">
    <property type="match status" value="1"/>
</dbReference>
<dbReference type="Pfam" id="PF00639">
    <property type="entry name" value="Rotamase"/>
    <property type="match status" value="1"/>
</dbReference>
<gene>
    <name evidence="7" type="ORF">GRI39_03045</name>
</gene>
<keyword evidence="2" id="KW-0732">Signal</keyword>
<evidence type="ECO:0000256" key="1">
    <source>
        <dbReference type="ARBA" id="ARBA00018370"/>
    </source>
</evidence>
<dbReference type="AlphaFoldDB" id="A0A845A5N2"/>
<dbReference type="EMBL" id="WTYQ01000001">
    <property type="protein sequence ID" value="MXP25024.1"/>
    <property type="molecule type" value="Genomic_DNA"/>
</dbReference>
<reference evidence="7 8" key="1">
    <citation type="submission" date="2019-12" db="EMBL/GenBank/DDBJ databases">
        <title>Genomic-based taxomic classification of the family Erythrobacteraceae.</title>
        <authorList>
            <person name="Xu L."/>
        </authorList>
    </citation>
    <scope>NUCLEOTIDE SEQUENCE [LARGE SCALE GENOMIC DNA]</scope>
    <source>
        <strain evidence="7 8">DSM 18604</strain>
    </source>
</reference>
<dbReference type="PANTHER" id="PTHR47637:SF1">
    <property type="entry name" value="CHAPERONE SURA"/>
    <property type="match status" value="1"/>
</dbReference>
<evidence type="ECO:0000256" key="4">
    <source>
        <dbReference type="ARBA" id="ARBA00031484"/>
    </source>
</evidence>
<keyword evidence="5 7" id="KW-0413">Isomerase</keyword>
<organism evidence="7 8">
    <name type="scientific">Altericroceibacterium indicum</name>
    <dbReference type="NCBI Taxonomy" id="374177"/>
    <lineage>
        <taxon>Bacteria</taxon>
        <taxon>Pseudomonadati</taxon>
        <taxon>Pseudomonadota</taxon>
        <taxon>Alphaproteobacteria</taxon>
        <taxon>Sphingomonadales</taxon>
        <taxon>Erythrobacteraceae</taxon>
        <taxon>Altericroceibacterium</taxon>
    </lineage>
</organism>
<dbReference type="InterPro" id="IPR046357">
    <property type="entry name" value="PPIase_dom_sf"/>
</dbReference>
<dbReference type="Gene3D" id="1.10.4030.10">
    <property type="entry name" value="Porin chaperone SurA, peptide-binding domain"/>
    <property type="match status" value="1"/>
</dbReference>
<dbReference type="RefSeq" id="WP_160738196.1">
    <property type="nucleotide sequence ID" value="NZ_WTYQ01000001.1"/>
</dbReference>
<comment type="caution">
    <text evidence="7">The sequence shown here is derived from an EMBL/GenBank/DDBJ whole genome shotgun (WGS) entry which is preliminary data.</text>
</comment>
<evidence type="ECO:0000256" key="3">
    <source>
        <dbReference type="ARBA" id="ARBA00030642"/>
    </source>
</evidence>
<evidence type="ECO:0000313" key="7">
    <source>
        <dbReference type="EMBL" id="MXP25024.1"/>
    </source>
</evidence>
<dbReference type="SUPFAM" id="SSF109998">
    <property type="entry name" value="Triger factor/SurA peptide-binding domain-like"/>
    <property type="match status" value="1"/>
</dbReference>
<dbReference type="PROSITE" id="PS50198">
    <property type="entry name" value="PPIC_PPIASE_2"/>
    <property type="match status" value="1"/>
</dbReference>
<evidence type="ECO:0000259" key="6">
    <source>
        <dbReference type="PROSITE" id="PS50198"/>
    </source>
</evidence>
<dbReference type="InterPro" id="IPR000297">
    <property type="entry name" value="PPIase_PpiC"/>
</dbReference>
<dbReference type="SUPFAM" id="SSF54534">
    <property type="entry name" value="FKBP-like"/>
    <property type="match status" value="2"/>
</dbReference>
<evidence type="ECO:0000256" key="5">
    <source>
        <dbReference type="PROSITE-ProRule" id="PRU00278"/>
    </source>
</evidence>
<dbReference type="InterPro" id="IPR050280">
    <property type="entry name" value="OMP_Chaperone_SurA"/>
</dbReference>
<protein>
    <recommendedName>
        <fullName evidence="1">Parvulin-like PPIase</fullName>
    </recommendedName>
    <alternativeName>
        <fullName evidence="3">Peptidyl-prolyl cis-trans isomerase plp</fullName>
    </alternativeName>
    <alternativeName>
        <fullName evidence="4">Rotamase plp</fullName>
    </alternativeName>
</protein>